<dbReference type="Proteomes" id="UP000030689">
    <property type="component" value="Unassembled WGS sequence"/>
</dbReference>
<keyword evidence="5" id="KW-1185">Reference proteome</keyword>
<dbReference type="InterPro" id="IPR000504">
    <property type="entry name" value="RRM_dom"/>
</dbReference>
<dbReference type="PANTHER" id="PTHR11176:SF47">
    <property type="entry name" value="(RAPE) HYPOTHETICAL PROTEIN"/>
    <property type="match status" value="1"/>
</dbReference>
<dbReference type="eggNOG" id="KOG0149">
    <property type="taxonomic scope" value="Eukaryota"/>
</dbReference>
<proteinExistence type="predicted"/>
<dbReference type="Gene3D" id="3.30.70.330">
    <property type="match status" value="1"/>
</dbReference>
<evidence type="ECO:0000313" key="5">
    <source>
        <dbReference type="Proteomes" id="UP000030689"/>
    </source>
</evidence>
<dbReference type="InterPro" id="IPR012677">
    <property type="entry name" value="Nucleotide-bd_a/b_plait_sf"/>
</dbReference>
<gene>
    <name evidence="4" type="ORF">EUTSA_v10015559mg</name>
</gene>
<evidence type="ECO:0000256" key="2">
    <source>
        <dbReference type="PROSITE-ProRule" id="PRU00176"/>
    </source>
</evidence>
<evidence type="ECO:0000259" key="3">
    <source>
        <dbReference type="PROSITE" id="PS50102"/>
    </source>
</evidence>
<dbReference type="InterPro" id="IPR035979">
    <property type="entry name" value="RBD_domain_sf"/>
</dbReference>
<dbReference type="SUPFAM" id="SSF54928">
    <property type="entry name" value="RNA-binding domain, RBD"/>
    <property type="match status" value="1"/>
</dbReference>
<dbReference type="SMART" id="SM00360">
    <property type="entry name" value="RRM"/>
    <property type="match status" value="1"/>
</dbReference>
<dbReference type="Gramene" id="ESQ43123">
    <property type="protein sequence ID" value="ESQ43123"/>
    <property type="gene ID" value="EUTSA_v10015559mg"/>
</dbReference>
<dbReference type="EMBL" id="KI517464">
    <property type="protein sequence ID" value="ESQ43123.1"/>
    <property type="molecule type" value="Genomic_DNA"/>
</dbReference>
<dbReference type="AlphaFoldDB" id="V4LTC4"/>
<dbReference type="KEGG" id="eus:EUTSA_v10015559mg"/>
<sequence length="141" mass="15905">MSQPNDRDTKIYVAGLPWITRTEGLRSYFEQFGEIINANVVCDRATRRSRGFGFVTFREAESARRACENPNPKIDGRVASCKLAFIGARVHNNQSNQNVVLLCYNHCSYNRRSTSSNLWTIPTGIFSNSIKPIIISINCVT</sequence>
<protein>
    <recommendedName>
        <fullName evidence="3">RRM domain-containing protein</fullName>
    </recommendedName>
</protein>
<organism evidence="4 5">
    <name type="scientific">Eutrema salsugineum</name>
    <name type="common">Saltwater cress</name>
    <name type="synonym">Sisymbrium salsugineum</name>
    <dbReference type="NCBI Taxonomy" id="72664"/>
    <lineage>
        <taxon>Eukaryota</taxon>
        <taxon>Viridiplantae</taxon>
        <taxon>Streptophyta</taxon>
        <taxon>Embryophyta</taxon>
        <taxon>Tracheophyta</taxon>
        <taxon>Spermatophyta</taxon>
        <taxon>Magnoliopsida</taxon>
        <taxon>eudicotyledons</taxon>
        <taxon>Gunneridae</taxon>
        <taxon>Pentapetalae</taxon>
        <taxon>rosids</taxon>
        <taxon>malvids</taxon>
        <taxon>Brassicales</taxon>
        <taxon>Brassicaceae</taxon>
        <taxon>Eutremeae</taxon>
        <taxon>Eutrema</taxon>
    </lineage>
</organism>
<evidence type="ECO:0000256" key="1">
    <source>
        <dbReference type="ARBA" id="ARBA00022884"/>
    </source>
</evidence>
<dbReference type="PROSITE" id="PS50102">
    <property type="entry name" value="RRM"/>
    <property type="match status" value="1"/>
</dbReference>
<reference evidence="4 5" key="1">
    <citation type="journal article" date="2013" name="Front. Plant Sci.">
        <title>The Reference Genome of the Halophytic Plant Eutrema salsugineum.</title>
        <authorList>
            <person name="Yang R."/>
            <person name="Jarvis D.E."/>
            <person name="Chen H."/>
            <person name="Beilstein M.A."/>
            <person name="Grimwood J."/>
            <person name="Jenkins J."/>
            <person name="Shu S."/>
            <person name="Prochnik S."/>
            <person name="Xin M."/>
            <person name="Ma C."/>
            <person name="Schmutz J."/>
            <person name="Wing R.A."/>
            <person name="Mitchell-Olds T."/>
            <person name="Schumaker K.S."/>
            <person name="Wang X."/>
        </authorList>
    </citation>
    <scope>NUCLEOTIDE SEQUENCE [LARGE SCALE GENOMIC DNA]</scope>
</reference>
<dbReference type="Pfam" id="PF00076">
    <property type="entry name" value="RRM_1"/>
    <property type="match status" value="1"/>
</dbReference>
<feature type="domain" description="RRM" evidence="3">
    <location>
        <begin position="9"/>
        <end position="97"/>
    </location>
</feature>
<dbReference type="STRING" id="72664.V4LTC4"/>
<dbReference type="GO" id="GO:0003723">
    <property type="term" value="F:RNA binding"/>
    <property type="evidence" value="ECO:0007669"/>
    <property type="project" value="UniProtKB-UniRule"/>
</dbReference>
<name>V4LTC4_EUTSA</name>
<evidence type="ECO:0000313" key="4">
    <source>
        <dbReference type="EMBL" id="ESQ43123.1"/>
    </source>
</evidence>
<dbReference type="PANTHER" id="PTHR11176">
    <property type="entry name" value="BOULE-RELATED"/>
    <property type="match status" value="1"/>
</dbReference>
<accession>V4LTC4</accession>
<dbReference type="OMA" id="IIISINC"/>
<keyword evidence="1 2" id="KW-0694">RNA-binding</keyword>